<feature type="compositionally biased region" description="Polar residues" evidence="1">
    <location>
        <begin position="1"/>
        <end position="12"/>
    </location>
</feature>
<feature type="region of interest" description="Disordered" evidence="1">
    <location>
        <begin position="1"/>
        <end position="32"/>
    </location>
</feature>
<dbReference type="AlphaFoldDB" id="A0AAD3T7Q3"/>
<name>A0AAD3T7Q3_NEPGR</name>
<protein>
    <submittedName>
        <fullName evidence="2">Uncharacterized protein</fullName>
    </submittedName>
</protein>
<feature type="region of interest" description="Disordered" evidence="1">
    <location>
        <begin position="164"/>
        <end position="191"/>
    </location>
</feature>
<feature type="compositionally biased region" description="Basic and acidic residues" evidence="1">
    <location>
        <begin position="178"/>
        <end position="191"/>
    </location>
</feature>
<accession>A0AAD3T7Q3</accession>
<evidence type="ECO:0000313" key="3">
    <source>
        <dbReference type="Proteomes" id="UP001279734"/>
    </source>
</evidence>
<sequence>MPRSTSPSSNLPCPQIPVDRPQSSHPSLHDILPDHSKSYIENAELPLFVEQDFPEKSSISVCLEGAFETFEGSPTDGMAASSSANQNKEVGASVAMPSNVRLKTRRSSELGVELFVEVDINYQWKPIYFVDIVARDSLGCEKGRESPMVIPTSVEGKVSMTPTYAEQKSAAPTAPALHEGDHEYSLKDTLD</sequence>
<comment type="caution">
    <text evidence="2">The sequence shown here is derived from an EMBL/GenBank/DDBJ whole genome shotgun (WGS) entry which is preliminary data.</text>
</comment>
<reference evidence="2" key="1">
    <citation type="submission" date="2023-05" db="EMBL/GenBank/DDBJ databases">
        <title>Nepenthes gracilis genome sequencing.</title>
        <authorList>
            <person name="Fukushima K."/>
        </authorList>
    </citation>
    <scope>NUCLEOTIDE SEQUENCE</scope>
    <source>
        <strain evidence="2">SING2019-196</strain>
    </source>
</reference>
<organism evidence="2 3">
    <name type="scientific">Nepenthes gracilis</name>
    <name type="common">Slender pitcher plant</name>
    <dbReference type="NCBI Taxonomy" id="150966"/>
    <lineage>
        <taxon>Eukaryota</taxon>
        <taxon>Viridiplantae</taxon>
        <taxon>Streptophyta</taxon>
        <taxon>Embryophyta</taxon>
        <taxon>Tracheophyta</taxon>
        <taxon>Spermatophyta</taxon>
        <taxon>Magnoliopsida</taxon>
        <taxon>eudicotyledons</taxon>
        <taxon>Gunneridae</taxon>
        <taxon>Pentapetalae</taxon>
        <taxon>Caryophyllales</taxon>
        <taxon>Nepenthaceae</taxon>
        <taxon>Nepenthes</taxon>
    </lineage>
</organism>
<evidence type="ECO:0000256" key="1">
    <source>
        <dbReference type="SAM" id="MobiDB-lite"/>
    </source>
</evidence>
<keyword evidence="3" id="KW-1185">Reference proteome</keyword>
<proteinExistence type="predicted"/>
<evidence type="ECO:0000313" key="2">
    <source>
        <dbReference type="EMBL" id="GMH24131.1"/>
    </source>
</evidence>
<dbReference type="Proteomes" id="UP001279734">
    <property type="component" value="Unassembled WGS sequence"/>
</dbReference>
<gene>
    <name evidence="2" type="ORF">Nepgr_025974</name>
</gene>
<dbReference type="EMBL" id="BSYO01000027">
    <property type="protein sequence ID" value="GMH24131.1"/>
    <property type="molecule type" value="Genomic_DNA"/>
</dbReference>